<feature type="compositionally biased region" description="Basic and acidic residues" evidence="13">
    <location>
        <begin position="862"/>
        <end position="872"/>
    </location>
</feature>
<feature type="domain" description="Protein kinase" evidence="14">
    <location>
        <begin position="131"/>
        <end position="427"/>
    </location>
</feature>
<dbReference type="Proteomes" id="UP001306508">
    <property type="component" value="Unassembled WGS sequence"/>
</dbReference>
<comment type="catalytic activity">
    <reaction evidence="11">
        <text>L-seryl-[protein] + ATP = O-phospho-L-seryl-[protein] + ADP + H(+)</text>
        <dbReference type="Rhea" id="RHEA:17989"/>
        <dbReference type="Rhea" id="RHEA-COMP:9863"/>
        <dbReference type="Rhea" id="RHEA-COMP:11604"/>
        <dbReference type="ChEBI" id="CHEBI:15378"/>
        <dbReference type="ChEBI" id="CHEBI:29999"/>
        <dbReference type="ChEBI" id="CHEBI:30616"/>
        <dbReference type="ChEBI" id="CHEBI:83421"/>
        <dbReference type="ChEBI" id="CHEBI:456216"/>
        <dbReference type="EC" id="2.7.11.1"/>
    </reaction>
</comment>
<dbReference type="Pfam" id="PF00069">
    <property type="entry name" value="Pkinase"/>
    <property type="match status" value="1"/>
</dbReference>
<dbReference type="Gene3D" id="3.30.200.20">
    <property type="entry name" value="Phosphorylase Kinase, domain 1"/>
    <property type="match status" value="1"/>
</dbReference>
<dbReference type="GO" id="GO:0004674">
    <property type="term" value="F:protein serine/threonine kinase activity"/>
    <property type="evidence" value="ECO:0007669"/>
    <property type="project" value="UniProtKB-KW"/>
</dbReference>
<evidence type="ECO:0000256" key="13">
    <source>
        <dbReference type="SAM" id="MobiDB-lite"/>
    </source>
</evidence>
<evidence type="ECO:0000313" key="15">
    <source>
        <dbReference type="EMBL" id="KAK5773887.1"/>
    </source>
</evidence>
<feature type="region of interest" description="Disordered" evidence="13">
    <location>
        <begin position="835"/>
        <end position="890"/>
    </location>
</feature>
<feature type="region of interest" description="Disordered" evidence="13">
    <location>
        <begin position="1401"/>
        <end position="1432"/>
    </location>
</feature>
<reference evidence="16" key="1">
    <citation type="submission" date="2023-07" db="EMBL/GenBank/DDBJ databases">
        <title>A draft genome of Kazachstania heterogenica Y-27499.</title>
        <authorList>
            <person name="Donic C."/>
            <person name="Kralova J.S."/>
            <person name="Fidel L."/>
            <person name="Ben-Dor S."/>
            <person name="Jung S."/>
        </authorList>
    </citation>
    <scope>NUCLEOTIDE SEQUENCE [LARGE SCALE GENOMIC DNA]</scope>
    <source>
        <strain evidence="16">Y27499</strain>
    </source>
</reference>
<dbReference type="InterPro" id="IPR000719">
    <property type="entry name" value="Prot_kinase_dom"/>
</dbReference>
<dbReference type="InterPro" id="IPR011009">
    <property type="entry name" value="Kinase-like_dom_sf"/>
</dbReference>
<dbReference type="GO" id="GO:0044879">
    <property type="term" value="P:mitotic morphogenesis checkpoint signaling"/>
    <property type="evidence" value="ECO:0007669"/>
    <property type="project" value="UniProtKB-ARBA"/>
</dbReference>
<evidence type="ECO:0000256" key="8">
    <source>
        <dbReference type="ARBA" id="ARBA00022777"/>
    </source>
</evidence>
<feature type="compositionally biased region" description="Basic and acidic residues" evidence="13">
    <location>
        <begin position="766"/>
        <end position="782"/>
    </location>
</feature>
<comment type="similarity">
    <text evidence="2">Belongs to the protein kinase superfamily. CAMK Ser/Thr protein kinase family. NIM1 subfamily.</text>
</comment>
<dbReference type="PROSITE" id="PS50011">
    <property type="entry name" value="PROTEIN_KINASE_DOM"/>
    <property type="match status" value="1"/>
</dbReference>
<feature type="compositionally biased region" description="Polar residues" evidence="13">
    <location>
        <begin position="835"/>
        <end position="845"/>
    </location>
</feature>
<accession>A0AAN7WLW2</accession>
<protein>
    <recommendedName>
        <fullName evidence="3">non-specific serine/threonine protein kinase</fullName>
        <ecNumber evidence="3">2.7.11.1</ecNumber>
    </recommendedName>
</protein>
<dbReference type="EMBL" id="JAWIZZ010000061">
    <property type="protein sequence ID" value="KAK5773887.1"/>
    <property type="molecule type" value="Genomic_DNA"/>
</dbReference>
<feature type="compositionally biased region" description="Low complexity" evidence="13">
    <location>
        <begin position="173"/>
        <end position="209"/>
    </location>
</feature>
<gene>
    <name evidence="15" type="ORF">RI543_004785</name>
</gene>
<dbReference type="FunFam" id="1.10.510.10:FF:000394">
    <property type="entry name" value="Serine/threonine-protein kinase HSL1"/>
    <property type="match status" value="1"/>
</dbReference>
<evidence type="ECO:0000256" key="7">
    <source>
        <dbReference type="ARBA" id="ARBA00022741"/>
    </source>
</evidence>
<dbReference type="Gene3D" id="1.10.510.10">
    <property type="entry name" value="Transferase(Phosphotransferase) domain 1"/>
    <property type="match status" value="1"/>
</dbReference>
<dbReference type="EC" id="2.7.11.1" evidence="3"/>
<evidence type="ECO:0000256" key="6">
    <source>
        <dbReference type="ARBA" id="ARBA00022679"/>
    </source>
</evidence>
<feature type="region of interest" description="Disordered" evidence="13">
    <location>
        <begin position="171"/>
        <end position="213"/>
    </location>
</feature>
<dbReference type="PANTHER" id="PTHR24346">
    <property type="entry name" value="MAP/MICROTUBULE AFFINITY-REGULATING KINASE"/>
    <property type="match status" value="1"/>
</dbReference>
<dbReference type="GO" id="GO:0005940">
    <property type="term" value="C:septin ring"/>
    <property type="evidence" value="ECO:0007669"/>
    <property type="project" value="UniProtKB-ARBA"/>
</dbReference>
<comment type="catalytic activity">
    <reaction evidence="10">
        <text>L-threonyl-[protein] + ATP = O-phospho-L-threonyl-[protein] + ADP + H(+)</text>
        <dbReference type="Rhea" id="RHEA:46608"/>
        <dbReference type="Rhea" id="RHEA-COMP:11060"/>
        <dbReference type="Rhea" id="RHEA-COMP:11605"/>
        <dbReference type="ChEBI" id="CHEBI:15378"/>
        <dbReference type="ChEBI" id="CHEBI:30013"/>
        <dbReference type="ChEBI" id="CHEBI:30616"/>
        <dbReference type="ChEBI" id="CHEBI:61977"/>
        <dbReference type="ChEBI" id="CHEBI:456216"/>
        <dbReference type="EC" id="2.7.11.1"/>
    </reaction>
</comment>
<dbReference type="InterPro" id="IPR008271">
    <property type="entry name" value="Ser/Thr_kinase_AS"/>
</dbReference>
<dbReference type="GO" id="GO:0005524">
    <property type="term" value="F:ATP binding"/>
    <property type="evidence" value="ECO:0007669"/>
    <property type="project" value="UniProtKB-UniRule"/>
</dbReference>
<sequence length="1432" mass="161488">MPSSLAQSAATNAMKKVVNNQHNRYHHPYNNPNKLKTMHSLKNGNKKIHIDRIIESVTDAKKRLSHTESLLSNTNTISTDITTTTTVTSTTTTTTTAKKNNSNNNNNKNNTNSDNATKSSKRKSRDTVGPWKLGKTLGKGSSGRVRLAKNIETGQLAAIKIVSKKKYMRVTYNNNNNNNNSSSSSSKDNNNKTNNNQSNPNIQQNQTNNAAMPVNPYGIEREIVIMKLISHENVMGLYEVWENKNELFLVLEYVDGGELFDYLVSKGKLPESEAVHYFKQVIEGVAYCHSFNIVHRDLKPENLLLDKKHKIIKIADFGMAALELPNKLLETSCGSPHYASPEIIMGKLYHGGPSDVWSCGVILFALLTGHLPFNDDNIRKLLMKVQSGKFQMPDTLSNEAKDLISKILVVDPRKRIKITQILKHPLITKYAQFDRTYYGVFNSISNLNGLNNMNPSIVNIVSRQDIDESILRSLQILWHGTPRDIIIAKLLQTPLSEEKIFYSLLWQYKQRHTEPKNNSSQDTTSTNQQAALTSRKLQELTNEIDMTSNVKPTLETNSKDKIEKEDDFGHSFGYGNSFEHISKVERTTATDAINNNSNNKLATPKLEQKSQFSISTLMEDSTDDNVINIPRLPPAVPAFTVSSSKVFKKSGSMMSIHSKRPLKSPSPKKPIHKSESRKSLVKAKRRTLHNSESKRSLYSLQSISKRSLNLNEYLIDENKDFVPTSDLSILPKVDSGNEFAILCEQLLFGNGLDRILEEEEGEGEGEENRMPNGNEKRNEKINDITFGGDKNTDELVRLIDNSSFLVTSSPIKKSNRVVGVSRNTSILGNQSLESTDNAIESSSGISELPSKGVLSSSTYRTTRPDERKESKLRITSAPMDQPNISLDPRRNVSQPVKHSVFDTLMKSQRRGNNSFSLKQDNQKWSDYTSKLNKERKIITHNPLPRDKSIVNMTLNEDLSMDDTSVLAQSSTIQQTQKPLLSLPSTLLSQTTTFKDLTQFLKDIDVNDELGTKPTPVLVRRSSRRLNKPTQPAPITQQYIQHDNETFNEDTDLSLALDIPTTTMTAQIIKMKPTTQIMDTRVTLVAEKPSIRPFTSDDHESINIFEDVSTTSNSDTNTLNEDTMSSDSTSISRVHHRKKVASIDTLNTSNIVLTPQTNVRVSLYAGKTLLPSKDNANIERETTEEIISRFQLSYKDIGSKKYNNEIWASSTKLGYLNRENNASTDYMFKDLEEDLEWQDESLDVNKSAVNHVSKSDEAAIKKDDTNDLGNVKKGDNRVTMLFDEEEEEEKEETKNHHEEDYGNVDISTKNKIGDAHEKINATTHTFVQHSGLSKNISEVEDSINKDKHSGKYNTIQQKQQQHQQVDPRRILRMKTAKPDSMEIGSKRVKRGSSNWFNRMIKNIKWSNKNSKSKKKTKSIGSNNKENNMVDLPQ</sequence>
<evidence type="ECO:0000256" key="3">
    <source>
        <dbReference type="ARBA" id="ARBA00012513"/>
    </source>
</evidence>
<feature type="compositionally biased region" description="Low complexity" evidence="13">
    <location>
        <begin position="85"/>
        <end position="118"/>
    </location>
</feature>
<dbReference type="SMART" id="SM00220">
    <property type="entry name" value="S_TKc"/>
    <property type="match status" value="1"/>
</dbReference>
<dbReference type="GO" id="GO:0000399">
    <property type="term" value="C:cellular bud neck septin structure"/>
    <property type="evidence" value="ECO:0007669"/>
    <property type="project" value="UniProtKB-ARBA"/>
</dbReference>
<dbReference type="PANTHER" id="PTHR24346:SF110">
    <property type="entry name" value="NON-SPECIFIC SERINE_THREONINE PROTEIN KINASE"/>
    <property type="match status" value="1"/>
</dbReference>
<evidence type="ECO:0000256" key="5">
    <source>
        <dbReference type="ARBA" id="ARBA00022553"/>
    </source>
</evidence>
<name>A0AAN7WLW2_9SACH</name>
<comment type="subcellular location">
    <subcellularLocation>
        <location evidence="1">Bud neck</location>
    </subcellularLocation>
</comment>
<feature type="compositionally biased region" description="Basic residues" evidence="13">
    <location>
        <begin position="679"/>
        <end position="688"/>
    </location>
</feature>
<feature type="binding site" evidence="12">
    <location>
        <position position="160"/>
    </location>
    <ligand>
        <name>ATP</name>
        <dbReference type="ChEBI" id="CHEBI:30616"/>
    </ligand>
</feature>
<keyword evidence="6" id="KW-0808">Transferase</keyword>
<dbReference type="SUPFAM" id="SSF56112">
    <property type="entry name" value="Protein kinase-like (PK-like)"/>
    <property type="match status" value="1"/>
</dbReference>
<evidence type="ECO:0000256" key="12">
    <source>
        <dbReference type="PROSITE-ProRule" id="PRU10141"/>
    </source>
</evidence>
<keyword evidence="8" id="KW-0418">Kinase</keyword>
<feature type="compositionally biased region" description="Low complexity" evidence="13">
    <location>
        <begin position="132"/>
        <end position="143"/>
    </location>
</feature>
<keyword evidence="4" id="KW-0723">Serine/threonine-protein kinase</keyword>
<keyword evidence="16" id="KW-1185">Reference proteome</keyword>
<proteinExistence type="inferred from homology"/>
<evidence type="ECO:0000256" key="10">
    <source>
        <dbReference type="ARBA" id="ARBA00047899"/>
    </source>
</evidence>
<dbReference type="CDD" id="cd14081">
    <property type="entry name" value="STKc_BRSK1_2"/>
    <property type="match status" value="1"/>
</dbReference>
<dbReference type="PROSITE" id="PS00107">
    <property type="entry name" value="PROTEIN_KINASE_ATP"/>
    <property type="match status" value="1"/>
</dbReference>
<keyword evidence="9 12" id="KW-0067">ATP-binding</keyword>
<evidence type="ECO:0000256" key="9">
    <source>
        <dbReference type="ARBA" id="ARBA00022840"/>
    </source>
</evidence>
<evidence type="ECO:0000313" key="16">
    <source>
        <dbReference type="Proteomes" id="UP001306508"/>
    </source>
</evidence>
<organism evidence="15 16">
    <name type="scientific">Arxiozyma heterogenica</name>
    <dbReference type="NCBI Taxonomy" id="278026"/>
    <lineage>
        <taxon>Eukaryota</taxon>
        <taxon>Fungi</taxon>
        <taxon>Dikarya</taxon>
        <taxon>Ascomycota</taxon>
        <taxon>Saccharomycotina</taxon>
        <taxon>Saccharomycetes</taxon>
        <taxon>Saccharomycetales</taxon>
        <taxon>Saccharomycetaceae</taxon>
        <taxon>Arxiozyma</taxon>
    </lineage>
</organism>
<dbReference type="PROSITE" id="PS00108">
    <property type="entry name" value="PROTEIN_KINASE_ST"/>
    <property type="match status" value="1"/>
</dbReference>
<evidence type="ECO:0000256" key="4">
    <source>
        <dbReference type="ARBA" id="ARBA00022527"/>
    </source>
</evidence>
<evidence type="ECO:0000256" key="1">
    <source>
        <dbReference type="ARBA" id="ARBA00004266"/>
    </source>
</evidence>
<evidence type="ECO:0000259" key="14">
    <source>
        <dbReference type="PROSITE" id="PS50011"/>
    </source>
</evidence>
<feature type="region of interest" description="Disordered" evidence="13">
    <location>
        <begin position="85"/>
        <end position="143"/>
    </location>
</feature>
<feature type="region of interest" description="Disordered" evidence="13">
    <location>
        <begin position="759"/>
        <end position="785"/>
    </location>
</feature>
<keyword evidence="5" id="KW-0597">Phosphoprotein</keyword>
<dbReference type="GO" id="GO:0032161">
    <property type="term" value="C:cleavage apparatus septin structure"/>
    <property type="evidence" value="ECO:0007669"/>
    <property type="project" value="UniProtKB-ARBA"/>
</dbReference>
<evidence type="ECO:0000256" key="2">
    <source>
        <dbReference type="ARBA" id="ARBA00010791"/>
    </source>
</evidence>
<comment type="caution">
    <text evidence="15">The sequence shown here is derived from an EMBL/GenBank/DDBJ whole genome shotgun (WGS) entry which is preliminary data.</text>
</comment>
<evidence type="ECO:0000256" key="11">
    <source>
        <dbReference type="ARBA" id="ARBA00048679"/>
    </source>
</evidence>
<keyword evidence="7 12" id="KW-0547">Nucleotide-binding</keyword>
<dbReference type="InterPro" id="IPR017441">
    <property type="entry name" value="Protein_kinase_ATP_BS"/>
</dbReference>
<feature type="region of interest" description="Disordered" evidence="13">
    <location>
        <begin position="654"/>
        <end position="695"/>
    </location>
</feature>